<keyword evidence="2" id="KW-0808">Transferase</keyword>
<protein>
    <submittedName>
        <fullName evidence="2">Methyltransferase 22</fullName>
    </submittedName>
</protein>
<dbReference type="Proteomes" id="UP001295444">
    <property type="component" value="Chromosome 07"/>
</dbReference>
<sequence length="188" mass="21513">MEEIAFKNDEILSDVHLHMQREKCLAIRVNAAGQPVFQSHFTILWRNEDLDIPCNEIQQNKETAISFEKHTSDDFIFGHGLCTSSLLEKGVPVDDDGDLVVSRRLNTKEEHNCSRDVVFPTILTIQNGNGEDYYQRNEVVKIEHTMATTLEDVGKQRRVLTTGPQLDYRGMNGDTLRGPNQVHHHYKP</sequence>
<proteinExistence type="predicted"/>
<dbReference type="AlphaFoldDB" id="A0AAD1WDK0"/>
<keyword evidence="3" id="KW-1185">Reference proteome</keyword>
<name>A0AAD1WDK0_PELCU</name>
<evidence type="ECO:0000256" key="1">
    <source>
        <dbReference type="SAM" id="MobiDB-lite"/>
    </source>
</evidence>
<feature type="region of interest" description="Disordered" evidence="1">
    <location>
        <begin position="164"/>
        <end position="188"/>
    </location>
</feature>
<gene>
    <name evidence="2" type="ORF">PECUL_23A050976</name>
</gene>
<dbReference type="EMBL" id="OW240918">
    <property type="protein sequence ID" value="CAH2306753.1"/>
    <property type="molecule type" value="Genomic_DNA"/>
</dbReference>
<dbReference type="GO" id="GO:0008168">
    <property type="term" value="F:methyltransferase activity"/>
    <property type="evidence" value="ECO:0007669"/>
    <property type="project" value="UniProtKB-KW"/>
</dbReference>
<evidence type="ECO:0000313" key="3">
    <source>
        <dbReference type="Proteomes" id="UP001295444"/>
    </source>
</evidence>
<keyword evidence="2" id="KW-0489">Methyltransferase</keyword>
<reference evidence="2" key="1">
    <citation type="submission" date="2022-03" db="EMBL/GenBank/DDBJ databases">
        <authorList>
            <person name="Alioto T."/>
            <person name="Alioto T."/>
            <person name="Gomez Garrido J."/>
        </authorList>
    </citation>
    <scope>NUCLEOTIDE SEQUENCE</scope>
</reference>
<accession>A0AAD1WDK0</accession>
<organism evidence="2 3">
    <name type="scientific">Pelobates cultripes</name>
    <name type="common">Western spadefoot toad</name>
    <dbReference type="NCBI Taxonomy" id="61616"/>
    <lineage>
        <taxon>Eukaryota</taxon>
        <taxon>Metazoa</taxon>
        <taxon>Chordata</taxon>
        <taxon>Craniata</taxon>
        <taxon>Vertebrata</taxon>
        <taxon>Euteleostomi</taxon>
        <taxon>Amphibia</taxon>
        <taxon>Batrachia</taxon>
        <taxon>Anura</taxon>
        <taxon>Pelobatoidea</taxon>
        <taxon>Pelobatidae</taxon>
        <taxon>Pelobates</taxon>
    </lineage>
</organism>
<evidence type="ECO:0000313" key="2">
    <source>
        <dbReference type="EMBL" id="CAH2306753.1"/>
    </source>
</evidence>
<dbReference type="GO" id="GO:0032259">
    <property type="term" value="P:methylation"/>
    <property type="evidence" value="ECO:0007669"/>
    <property type="project" value="UniProtKB-KW"/>
</dbReference>